<dbReference type="EMBL" id="JABTTQ020000001">
    <property type="protein sequence ID" value="KAK6163848.1"/>
    <property type="molecule type" value="Genomic_DNA"/>
</dbReference>
<sequence length="285" mass="31834">MGDRATLAKAKKELEELYMGVPDESVNLTFQDLAQVRQHNTEKKKPEKTPSVPLAKLPSIDFNKGLEASFQGTNINSHHQNQLWGPRGHVYGHHDHPRDPAGYGGGGAGDQRSMVYEDDIIMSHVSVVGGRRRPGVPHSNICTLCSNYIYLCRHRCLVCGRAYCRQCVSIGMGEMTEGRKCIDCLGRRFSQRYIQKAGHVGCCIGYTSVVKQQELKWAEKGPRRTGDNKYGNSMMTTTSRSRSPISRPATPTRPQHNSHHSNPPSFVMSSPYSPYSPTNHHPMPF</sequence>
<evidence type="ECO:0000313" key="5">
    <source>
        <dbReference type="EMBL" id="KAK6163848.1"/>
    </source>
</evidence>
<dbReference type="PANTHER" id="PTHR36486">
    <property type="entry name" value="OS01G0977800 PROTEIN"/>
    <property type="match status" value="1"/>
</dbReference>
<dbReference type="InterPro" id="IPR053057">
    <property type="entry name" value="XLG_GTP-binding"/>
</dbReference>
<feature type="compositionally biased region" description="Low complexity" evidence="4">
    <location>
        <begin position="236"/>
        <end position="254"/>
    </location>
</feature>
<reference evidence="5 6" key="1">
    <citation type="journal article" date="2021" name="Comput. Struct. Biotechnol. J.">
        <title>De novo genome assembly of the potent medicinal plant Rehmannia glutinosa using nanopore technology.</title>
        <authorList>
            <person name="Ma L."/>
            <person name="Dong C."/>
            <person name="Song C."/>
            <person name="Wang X."/>
            <person name="Zheng X."/>
            <person name="Niu Y."/>
            <person name="Chen S."/>
            <person name="Feng W."/>
        </authorList>
    </citation>
    <scope>NUCLEOTIDE SEQUENCE [LARGE SCALE GENOMIC DNA]</scope>
    <source>
        <strain evidence="5">DH-2019</strain>
    </source>
</reference>
<keyword evidence="1" id="KW-0479">Metal-binding</keyword>
<evidence type="ECO:0000256" key="4">
    <source>
        <dbReference type="SAM" id="MobiDB-lite"/>
    </source>
</evidence>
<keyword evidence="2" id="KW-0863">Zinc-finger</keyword>
<keyword evidence="3" id="KW-0862">Zinc</keyword>
<gene>
    <name evidence="5" type="ORF">DH2020_000712</name>
</gene>
<proteinExistence type="predicted"/>
<organism evidence="5 6">
    <name type="scientific">Rehmannia glutinosa</name>
    <name type="common">Chinese foxglove</name>
    <dbReference type="NCBI Taxonomy" id="99300"/>
    <lineage>
        <taxon>Eukaryota</taxon>
        <taxon>Viridiplantae</taxon>
        <taxon>Streptophyta</taxon>
        <taxon>Embryophyta</taxon>
        <taxon>Tracheophyta</taxon>
        <taxon>Spermatophyta</taxon>
        <taxon>Magnoliopsida</taxon>
        <taxon>eudicotyledons</taxon>
        <taxon>Gunneridae</taxon>
        <taxon>Pentapetalae</taxon>
        <taxon>asterids</taxon>
        <taxon>lamiids</taxon>
        <taxon>Lamiales</taxon>
        <taxon>Orobanchaceae</taxon>
        <taxon>Rehmannieae</taxon>
        <taxon>Rehmannia</taxon>
    </lineage>
</organism>
<keyword evidence="6" id="KW-1185">Reference proteome</keyword>
<dbReference type="PANTHER" id="PTHR36486:SF2">
    <property type="entry name" value="OS01G0977800 PROTEIN"/>
    <property type="match status" value="1"/>
</dbReference>
<evidence type="ECO:0000313" key="6">
    <source>
        <dbReference type="Proteomes" id="UP001318860"/>
    </source>
</evidence>
<feature type="compositionally biased region" description="Polar residues" evidence="4">
    <location>
        <begin position="260"/>
        <end position="279"/>
    </location>
</feature>
<evidence type="ECO:0000256" key="1">
    <source>
        <dbReference type="ARBA" id="ARBA00022723"/>
    </source>
</evidence>
<dbReference type="SUPFAM" id="SSF57903">
    <property type="entry name" value="FYVE/PHD zinc finger"/>
    <property type="match status" value="1"/>
</dbReference>
<evidence type="ECO:0000256" key="3">
    <source>
        <dbReference type="ARBA" id="ARBA00022833"/>
    </source>
</evidence>
<protein>
    <submittedName>
        <fullName evidence="5">Uncharacterized protein</fullName>
    </submittedName>
</protein>
<accession>A0ABR0XXD9</accession>
<name>A0ABR0XXD9_REHGL</name>
<feature type="region of interest" description="Disordered" evidence="4">
    <location>
        <begin position="219"/>
        <end position="285"/>
    </location>
</feature>
<dbReference type="InterPro" id="IPR011011">
    <property type="entry name" value="Znf_FYVE_PHD"/>
</dbReference>
<evidence type="ECO:0000256" key="2">
    <source>
        <dbReference type="ARBA" id="ARBA00022771"/>
    </source>
</evidence>
<dbReference type="Proteomes" id="UP001318860">
    <property type="component" value="Unassembled WGS sequence"/>
</dbReference>
<comment type="caution">
    <text evidence="5">The sequence shown here is derived from an EMBL/GenBank/DDBJ whole genome shotgun (WGS) entry which is preliminary data.</text>
</comment>